<evidence type="ECO:0000256" key="3">
    <source>
        <dbReference type="ARBA" id="ARBA00022679"/>
    </source>
</evidence>
<dbReference type="Gene3D" id="2.60.200.40">
    <property type="match status" value="1"/>
</dbReference>
<dbReference type="AlphaFoldDB" id="A0A4S4FHB0"/>
<dbReference type="InterPro" id="IPR045540">
    <property type="entry name" value="YegS/DAGK_C"/>
</dbReference>
<dbReference type="EMBL" id="SSSM01000005">
    <property type="protein sequence ID" value="THG29368.1"/>
    <property type="molecule type" value="Genomic_DNA"/>
</dbReference>
<comment type="similarity">
    <text evidence="2">Belongs to the diacylglycerol/lipid kinase family.</text>
</comment>
<dbReference type="OrthoDB" id="3171056at2"/>
<dbReference type="PROSITE" id="PS50146">
    <property type="entry name" value="DAGK"/>
    <property type="match status" value="1"/>
</dbReference>
<organism evidence="10 11">
    <name type="scientific">Naasia lichenicola</name>
    <dbReference type="NCBI Taxonomy" id="2565933"/>
    <lineage>
        <taxon>Bacteria</taxon>
        <taxon>Bacillati</taxon>
        <taxon>Actinomycetota</taxon>
        <taxon>Actinomycetes</taxon>
        <taxon>Micrococcales</taxon>
        <taxon>Microbacteriaceae</taxon>
        <taxon>Naasia</taxon>
    </lineage>
</organism>
<evidence type="ECO:0000259" key="9">
    <source>
        <dbReference type="PROSITE" id="PS50146"/>
    </source>
</evidence>
<keyword evidence="6" id="KW-0067">ATP-binding</keyword>
<keyword evidence="3" id="KW-0808">Transferase</keyword>
<dbReference type="InterPro" id="IPR001206">
    <property type="entry name" value="Diacylglycerol_kinase_cat_dom"/>
</dbReference>
<keyword evidence="7" id="KW-0443">Lipid metabolism</keyword>
<keyword evidence="8" id="KW-1208">Phospholipid metabolism</keyword>
<keyword evidence="4" id="KW-0547">Nucleotide-binding</keyword>
<evidence type="ECO:0000256" key="8">
    <source>
        <dbReference type="ARBA" id="ARBA00023264"/>
    </source>
</evidence>
<dbReference type="PANTHER" id="PTHR12358">
    <property type="entry name" value="SPHINGOSINE KINASE"/>
    <property type="match status" value="1"/>
</dbReference>
<dbReference type="RefSeq" id="WP_136427698.1">
    <property type="nucleotide sequence ID" value="NZ_SSSM01000005.1"/>
</dbReference>
<evidence type="ECO:0000256" key="1">
    <source>
        <dbReference type="ARBA" id="ARBA00001946"/>
    </source>
</evidence>
<sequence>MPPRGTTTSTAAIVYNPLKVNFEHLRSAIAVAEADAGWGRTRFYETSAEDAGQGMTKQALADGADIVMAAGGDGTVRAVAEALRGTGVPISLIPSGTGNLLARNLNLTLVRVEESVSTAFTGVVREIDLGIVEIERVDGGRDSHVFLVMAGLGLDARMIANTNPELKRRVGWLAYVDAIARSLRGGNNVRLRFSLDGQAPRQLRVNTILIGNCGSLPPNILLLPEAAIDDGLFDIVALRPDGFFGWMQIWVKIVWENGVLRRSSVGRKLMSFTREVRTLRYLKGREIVIRPEEPQEFQLDGDTFGQVKAVRSWVDPLALKVMIPSTEADRLPASDEAKAKQSA</sequence>
<evidence type="ECO:0000313" key="10">
    <source>
        <dbReference type="EMBL" id="THG29368.1"/>
    </source>
</evidence>
<proteinExistence type="inferred from homology"/>
<evidence type="ECO:0000256" key="6">
    <source>
        <dbReference type="ARBA" id="ARBA00022840"/>
    </source>
</evidence>
<evidence type="ECO:0000256" key="5">
    <source>
        <dbReference type="ARBA" id="ARBA00022777"/>
    </source>
</evidence>
<dbReference type="GO" id="GO:0005524">
    <property type="term" value="F:ATP binding"/>
    <property type="evidence" value="ECO:0007669"/>
    <property type="project" value="UniProtKB-KW"/>
</dbReference>
<dbReference type="Pfam" id="PF19279">
    <property type="entry name" value="YegS_C"/>
    <property type="match status" value="1"/>
</dbReference>
<dbReference type="Pfam" id="PF00781">
    <property type="entry name" value="DAGK_cat"/>
    <property type="match status" value="1"/>
</dbReference>
<keyword evidence="7" id="KW-0594">Phospholipid biosynthesis</keyword>
<dbReference type="Gene3D" id="3.40.50.10330">
    <property type="entry name" value="Probable inorganic polyphosphate/atp-NAD kinase, domain 1"/>
    <property type="match status" value="1"/>
</dbReference>
<dbReference type="GO" id="GO:0008654">
    <property type="term" value="P:phospholipid biosynthetic process"/>
    <property type="evidence" value="ECO:0007669"/>
    <property type="project" value="UniProtKB-KW"/>
</dbReference>
<dbReference type="SUPFAM" id="SSF111331">
    <property type="entry name" value="NAD kinase/diacylglycerol kinase-like"/>
    <property type="match status" value="1"/>
</dbReference>
<feature type="domain" description="DAGKc" evidence="9">
    <location>
        <begin position="55"/>
        <end position="136"/>
    </location>
</feature>
<dbReference type="GO" id="GO:0016301">
    <property type="term" value="F:kinase activity"/>
    <property type="evidence" value="ECO:0007669"/>
    <property type="project" value="UniProtKB-KW"/>
</dbReference>
<name>A0A4S4FHB0_9MICO</name>
<accession>A0A4S4FHB0</accession>
<gene>
    <name evidence="10" type="ORF">E6C64_11685</name>
</gene>
<dbReference type="InterPro" id="IPR050187">
    <property type="entry name" value="Lipid_Phosphate_FormReg"/>
</dbReference>
<keyword evidence="7" id="KW-0444">Lipid biosynthesis</keyword>
<dbReference type="Proteomes" id="UP000309133">
    <property type="component" value="Unassembled WGS sequence"/>
</dbReference>
<comment type="cofactor">
    <cofactor evidence="1">
        <name>Mg(2+)</name>
        <dbReference type="ChEBI" id="CHEBI:18420"/>
    </cofactor>
</comment>
<evidence type="ECO:0000256" key="7">
    <source>
        <dbReference type="ARBA" id="ARBA00023209"/>
    </source>
</evidence>
<keyword evidence="11" id="KW-1185">Reference proteome</keyword>
<protein>
    <submittedName>
        <fullName evidence="10">Diacylglycerol kinase</fullName>
    </submittedName>
</protein>
<evidence type="ECO:0000256" key="4">
    <source>
        <dbReference type="ARBA" id="ARBA00022741"/>
    </source>
</evidence>
<evidence type="ECO:0000256" key="2">
    <source>
        <dbReference type="ARBA" id="ARBA00005983"/>
    </source>
</evidence>
<keyword evidence="5 10" id="KW-0418">Kinase</keyword>
<comment type="caution">
    <text evidence="10">The sequence shown here is derived from an EMBL/GenBank/DDBJ whole genome shotgun (WGS) entry which is preliminary data.</text>
</comment>
<dbReference type="InterPro" id="IPR017438">
    <property type="entry name" value="ATP-NAD_kinase_N"/>
</dbReference>
<dbReference type="InterPro" id="IPR016064">
    <property type="entry name" value="NAD/diacylglycerol_kinase_sf"/>
</dbReference>
<dbReference type="PANTHER" id="PTHR12358:SF54">
    <property type="entry name" value="SPHINGOSINE KINASE RELATED PROTEIN"/>
    <property type="match status" value="1"/>
</dbReference>
<reference evidence="10 11" key="1">
    <citation type="submission" date="2019-04" db="EMBL/GenBank/DDBJ databases">
        <authorList>
            <person name="Jiang L."/>
        </authorList>
    </citation>
    <scope>NUCLEOTIDE SEQUENCE [LARGE SCALE GENOMIC DNA]</scope>
    <source>
        <strain evidence="10 11">YIM 131853</strain>
    </source>
</reference>
<evidence type="ECO:0000313" key="11">
    <source>
        <dbReference type="Proteomes" id="UP000309133"/>
    </source>
</evidence>